<feature type="chain" id="PRO_5003124164" evidence="2">
    <location>
        <begin position="17"/>
        <end position="606"/>
    </location>
</feature>
<feature type="compositionally biased region" description="Basic and acidic residues" evidence="1">
    <location>
        <begin position="433"/>
        <end position="447"/>
    </location>
</feature>
<organism evidence="4">
    <name type="scientific">Volvox carteri f. nagariensis</name>
    <dbReference type="NCBI Taxonomy" id="3068"/>
    <lineage>
        <taxon>Eukaryota</taxon>
        <taxon>Viridiplantae</taxon>
        <taxon>Chlorophyta</taxon>
        <taxon>core chlorophytes</taxon>
        <taxon>Chlorophyceae</taxon>
        <taxon>CS clade</taxon>
        <taxon>Chlamydomonadales</taxon>
        <taxon>Volvocaceae</taxon>
        <taxon>Volvox</taxon>
    </lineage>
</organism>
<feature type="region of interest" description="Disordered" evidence="1">
    <location>
        <begin position="567"/>
        <end position="606"/>
    </location>
</feature>
<evidence type="ECO:0000256" key="2">
    <source>
        <dbReference type="SAM" id="SignalP"/>
    </source>
</evidence>
<dbReference type="OrthoDB" id="549778at2759"/>
<dbReference type="AlphaFoldDB" id="D8U4R3"/>
<proteinExistence type="predicted"/>
<evidence type="ECO:0000313" key="4">
    <source>
        <dbReference type="Proteomes" id="UP000001058"/>
    </source>
</evidence>
<feature type="region of interest" description="Disordered" evidence="1">
    <location>
        <begin position="160"/>
        <end position="299"/>
    </location>
</feature>
<keyword evidence="2" id="KW-0732">Signal</keyword>
<evidence type="ECO:0000313" key="3">
    <source>
        <dbReference type="EMBL" id="EFJ45233.1"/>
    </source>
</evidence>
<dbReference type="Proteomes" id="UP000001058">
    <property type="component" value="Unassembled WGS sequence"/>
</dbReference>
<keyword evidence="4" id="KW-1185">Reference proteome</keyword>
<feature type="signal peptide" evidence="2">
    <location>
        <begin position="1"/>
        <end position="16"/>
    </location>
</feature>
<feature type="region of interest" description="Disordered" evidence="1">
    <location>
        <begin position="410"/>
        <end position="465"/>
    </location>
</feature>
<dbReference type="KEGG" id="vcn:VOLCADRAFT_94418"/>
<protein>
    <submittedName>
        <fullName evidence="3">Uncharacterized protein</fullName>
    </submittedName>
</protein>
<dbReference type="InParanoid" id="D8U4R3"/>
<dbReference type="GeneID" id="9616336"/>
<dbReference type="RefSeq" id="XP_002953609.1">
    <property type="nucleotide sequence ID" value="XM_002953563.1"/>
</dbReference>
<reference evidence="3 4" key="1">
    <citation type="journal article" date="2010" name="Science">
        <title>Genomic analysis of organismal complexity in the multicellular green alga Volvox carteri.</title>
        <authorList>
            <person name="Prochnik S.E."/>
            <person name="Umen J."/>
            <person name="Nedelcu A.M."/>
            <person name="Hallmann A."/>
            <person name="Miller S.M."/>
            <person name="Nishii I."/>
            <person name="Ferris P."/>
            <person name="Kuo A."/>
            <person name="Mitros T."/>
            <person name="Fritz-Laylin L.K."/>
            <person name="Hellsten U."/>
            <person name="Chapman J."/>
            <person name="Simakov O."/>
            <person name="Rensing S.A."/>
            <person name="Terry A."/>
            <person name="Pangilinan J."/>
            <person name="Kapitonov V."/>
            <person name="Jurka J."/>
            <person name="Salamov A."/>
            <person name="Shapiro H."/>
            <person name="Schmutz J."/>
            <person name="Grimwood J."/>
            <person name="Lindquist E."/>
            <person name="Lucas S."/>
            <person name="Grigoriev I.V."/>
            <person name="Schmitt R."/>
            <person name="Kirk D."/>
            <person name="Rokhsar D.S."/>
        </authorList>
    </citation>
    <scope>NUCLEOTIDE SEQUENCE [LARGE SCALE GENOMIC DNA]</scope>
    <source>
        <strain evidence="4">f. Nagariensis / Eve</strain>
    </source>
</reference>
<feature type="compositionally biased region" description="Basic and acidic residues" evidence="1">
    <location>
        <begin position="164"/>
        <end position="200"/>
    </location>
</feature>
<evidence type="ECO:0000256" key="1">
    <source>
        <dbReference type="SAM" id="MobiDB-lite"/>
    </source>
</evidence>
<sequence>MVPIPHLVLSLRLSLSATPLHTPIVSMRAPISRTSRTLRPLSNPWGAAAGGPIINLGSAGNTLVAGNVSTPGSGDAGARALSGGLTLAGQQAVPVLTVSVAGPITTFTRGQSSDFRIFSFSLATVSKSANESEAQQQQQLQQQKELLKKELPRLAAMQHQALKGARDALKEDKERKKQEQQDKAKQMQKDRKHSDGKPVDDADDDDRDKGNDGKDKGKGDGKDKGKGDNGNDKGKGDNGGDKTGKGDNGGDKTGKGDNGGDKTGKGDNGGDKTGKGDNGGDKTGKGDNGGDKTGKGDNGACPDWSVCVLRVLDLRSGGAGGFVRVQHEELPNFPSQDSINTVGQVTTFGATNIFGWTRAIVRSFGSALGTNRTRVQSQGGGFGTGITSTSVYTVGVTQLQEVLCKPAKDGKGWQQEERQEAQGQDQKQKRIHTLREGDKLLPDKAELLDTGNGDGSSYGGSGDGSGDALSELLRAAAVAPLPGDLFLSDRGGGSERDARNVRLFVEADEDDGGFKGAGVSDDGIGRATRSGGRSDGKGKGNGKGSGKNGVNIASKGVIYNSADECEEALRQQAEQQEKQEKQRQQQQQHAKHQQHQHQHQQQQGKH</sequence>
<name>D8U4R3_VOLCA</name>
<feature type="compositionally biased region" description="Gly residues" evidence="1">
    <location>
        <begin position="452"/>
        <end position="465"/>
    </location>
</feature>
<dbReference type="PANTHER" id="PTHR40903:SF1">
    <property type="entry name" value="HYPHALLY REGULATED CELL WALL PROTEIN 3"/>
    <property type="match status" value="1"/>
</dbReference>
<dbReference type="EMBL" id="GL378358">
    <property type="protein sequence ID" value="EFJ45233.1"/>
    <property type="molecule type" value="Genomic_DNA"/>
</dbReference>
<dbReference type="PANTHER" id="PTHR40903">
    <property type="entry name" value="GLYCINE-RICH CELL WALL STRUCTURAL PROTEIN 1-LIKE"/>
    <property type="match status" value="1"/>
</dbReference>
<feature type="compositionally biased region" description="Basic and acidic residues" evidence="1">
    <location>
        <begin position="207"/>
        <end position="295"/>
    </location>
</feature>
<feature type="compositionally biased region" description="Basic and acidic residues" evidence="1">
    <location>
        <begin position="410"/>
        <end position="420"/>
    </location>
</feature>
<feature type="region of interest" description="Disordered" evidence="1">
    <location>
        <begin position="508"/>
        <end position="551"/>
    </location>
</feature>
<feature type="compositionally biased region" description="Basic residues" evidence="1">
    <location>
        <begin position="589"/>
        <end position="606"/>
    </location>
</feature>
<accession>D8U4R3</accession>
<gene>
    <name evidence="3" type="ORF">VOLCADRAFT_94418</name>
</gene>